<dbReference type="GO" id="GO:0007155">
    <property type="term" value="P:cell adhesion"/>
    <property type="evidence" value="ECO:0007669"/>
    <property type="project" value="TreeGrafter"/>
</dbReference>
<dbReference type="GO" id="GO:0005509">
    <property type="term" value="F:calcium ion binding"/>
    <property type="evidence" value="ECO:0007669"/>
    <property type="project" value="InterPro"/>
</dbReference>
<dbReference type="Gene3D" id="2.60.40.60">
    <property type="entry name" value="Cadherins"/>
    <property type="match status" value="2"/>
</dbReference>
<dbReference type="Pfam" id="PF17892">
    <property type="entry name" value="Cadherin_5"/>
    <property type="match status" value="1"/>
</dbReference>
<feature type="compositionally biased region" description="Pro residues" evidence="2">
    <location>
        <begin position="946"/>
        <end position="956"/>
    </location>
</feature>
<dbReference type="Gene3D" id="2.60.40.10">
    <property type="entry name" value="Immunoglobulins"/>
    <property type="match status" value="1"/>
</dbReference>
<dbReference type="CDD" id="cd14256">
    <property type="entry name" value="Dockerin_I"/>
    <property type="match status" value="1"/>
</dbReference>
<dbReference type="InterPro" id="IPR041690">
    <property type="entry name" value="Cadherin_5"/>
</dbReference>
<feature type="compositionally biased region" description="Basic and acidic residues" evidence="2">
    <location>
        <begin position="913"/>
        <end position="922"/>
    </location>
</feature>
<dbReference type="SUPFAM" id="SSF49313">
    <property type="entry name" value="Cadherin-like"/>
    <property type="match status" value="2"/>
</dbReference>
<protein>
    <recommendedName>
        <fullName evidence="3">Cadherin-like domain-containing protein</fullName>
    </recommendedName>
</protein>
<dbReference type="SUPFAM" id="SSF69322">
    <property type="entry name" value="Tricorn protease domain 2"/>
    <property type="match status" value="1"/>
</dbReference>
<feature type="region of interest" description="Disordered" evidence="2">
    <location>
        <begin position="912"/>
        <end position="974"/>
    </location>
</feature>
<dbReference type="OrthoDB" id="237985at2"/>
<dbReference type="InterPro" id="IPR002105">
    <property type="entry name" value="Dockerin_1_rpt"/>
</dbReference>
<dbReference type="PANTHER" id="PTHR24028:SF328">
    <property type="entry name" value="CADHERIN-3"/>
    <property type="match status" value="1"/>
</dbReference>
<reference evidence="4 5" key="1">
    <citation type="submission" date="2019-02" db="EMBL/GenBank/DDBJ databases">
        <title>Deep-cultivation of Planctomycetes and their phenomic and genomic characterization uncovers novel biology.</title>
        <authorList>
            <person name="Wiegand S."/>
            <person name="Jogler M."/>
            <person name="Boedeker C."/>
            <person name="Pinto D."/>
            <person name="Vollmers J."/>
            <person name="Rivas-Marin E."/>
            <person name="Kohn T."/>
            <person name="Peeters S.H."/>
            <person name="Heuer A."/>
            <person name="Rast P."/>
            <person name="Oberbeckmann S."/>
            <person name="Bunk B."/>
            <person name="Jeske O."/>
            <person name="Meyerdierks A."/>
            <person name="Storesund J.E."/>
            <person name="Kallscheuer N."/>
            <person name="Luecker S."/>
            <person name="Lage O.M."/>
            <person name="Pohl T."/>
            <person name="Merkel B.J."/>
            <person name="Hornburger P."/>
            <person name="Mueller R.-W."/>
            <person name="Bruemmer F."/>
            <person name="Labrenz M."/>
            <person name="Spormann A.M."/>
            <person name="Op Den Camp H."/>
            <person name="Overmann J."/>
            <person name="Amann R."/>
            <person name="Jetten M.S.M."/>
            <person name="Mascher T."/>
            <person name="Medema M.H."/>
            <person name="Devos D.P."/>
            <person name="Kaster A.-K."/>
            <person name="Ovreas L."/>
            <person name="Rohde M."/>
            <person name="Galperin M.Y."/>
            <person name="Jogler C."/>
        </authorList>
    </citation>
    <scope>NUCLEOTIDE SEQUENCE [LARGE SCALE GENOMIC DNA]</scope>
    <source>
        <strain evidence="4 5">Poly41</strain>
    </source>
</reference>
<dbReference type="InterPro" id="IPR013783">
    <property type="entry name" value="Ig-like_fold"/>
</dbReference>
<dbReference type="Proteomes" id="UP000319143">
    <property type="component" value="Unassembled WGS sequence"/>
</dbReference>
<dbReference type="SUPFAM" id="SSF117074">
    <property type="entry name" value="Hypothetical protein PA1324"/>
    <property type="match status" value="1"/>
</dbReference>
<dbReference type="PANTHER" id="PTHR24028">
    <property type="entry name" value="CADHERIN-87A"/>
    <property type="match status" value="1"/>
</dbReference>
<dbReference type="EMBL" id="SJPV01000001">
    <property type="protein sequence ID" value="TWU42410.1"/>
    <property type="molecule type" value="Genomic_DNA"/>
</dbReference>
<proteinExistence type="predicted"/>
<evidence type="ECO:0000313" key="4">
    <source>
        <dbReference type="EMBL" id="TWU42410.1"/>
    </source>
</evidence>
<dbReference type="SUPFAM" id="SSF63446">
    <property type="entry name" value="Type I dockerin domain"/>
    <property type="match status" value="1"/>
</dbReference>
<dbReference type="InterPro" id="IPR015919">
    <property type="entry name" value="Cadherin-like_sf"/>
</dbReference>
<keyword evidence="5" id="KW-1185">Reference proteome</keyword>
<dbReference type="Pfam" id="PF00404">
    <property type="entry name" value="Dockerin_1"/>
    <property type="match status" value="1"/>
</dbReference>
<dbReference type="GO" id="GO:0000272">
    <property type="term" value="P:polysaccharide catabolic process"/>
    <property type="evidence" value="ECO:0007669"/>
    <property type="project" value="InterPro"/>
</dbReference>
<dbReference type="InterPro" id="IPR050174">
    <property type="entry name" value="Protocadherin/Cadherin-CA"/>
</dbReference>
<dbReference type="AlphaFoldDB" id="A0A5C6E0M6"/>
<keyword evidence="1" id="KW-0325">Glycoprotein</keyword>
<comment type="caution">
    <text evidence="4">The sequence shown here is derived from an EMBL/GenBank/DDBJ whole genome shotgun (WGS) entry which is preliminary data.</text>
</comment>
<dbReference type="GO" id="GO:0005886">
    <property type="term" value="C:plasma membrane"/>
    <property type="evidence" value="ECO:0007669"/>
    <property type="project" value="TreeGrafter"/>
</dbReference>
<evidence type="ECO:0000313" key="5">
    <source>
        <dbReference type="Proteomes" id="UP000319143"/>
    </source>
</evidence>
<name>A0A5C6E0M6_9BACT</name>
<dbReference type="CDD" id="cd11304">
    <property type="entry name" value="Cadherin_repeat"/>
    <property type="match status" value="2"/>
</dbReference>
<evidence type="ECO:0000259" key="3">
    <source>
        <dbReference type="Pfam" id="PF17892"/>
    </source>
</evidence>
<dbReference type="InterPro" id="IPR036439">
    <property type="entry name" value="Dockerin_dom_sf"/>
</dbReference>
<dbReference type="RefSeq" id="WP_146524482.1">
    <property type="nucleotide sequence ID" value="NZ_SJPV01000001.1"/>
</dbReference>
<accession>A0A5C6E0M6</accession>
<dbReference type="Gene3D" id="1.10.1330.10">
    <property type="entry name" value="Dockerin domain"/>
    <property type="match status" value="1"/>
</dbReference>
<organism evidence="4 5">
    <name type="scientific">Novipirellula artificiosorum</name>
    <dbReference type="NCBI Taxonomy" id="2528016"/>
    <lineage>
        <taxon>Bacteria</taxon>
        <taxon>Pseudomonadati</taxon>
        <taxon>Planctomycetota</taxon>
        <taxon>Planctomycetia</taxon>
        <taxon>Pirellulales</taxon>
        <taxon>Pirellulaceae</taxon>
        <taxon>Novipirellula</taxon>
    </lineage>
</organism>
<evidence type="ECO:0000256" key="2">
    <source>
        <dbReference type="SAM" id="MobiDB-lite"/>
    </source>
</evidence>
<feature type="domain" description="Cadherin-like" evidence="3">
    <location>
        <begin position="449"/>
        <end position="535"/>
    </location>
</feature>
<dbReference type="GO" id="GO:0004553">
    <property type="term" value="F:hydrolase activity, hydrolyzing O-glycosyl compounds"/>
    <property type="evidence" value="ECO:0007669"/>
    <property type="project" value="InterPro"/>
</dbReference>
<evidence type="ECO:0000256" key="1">
    <source>
        <dbReference type="ARBA" id="ARBA00023180"/>
    </source>
</evidence>
<gene>
    <name evidence="4" type="ORF">Poly41_07070</name>
</gene>
<sequence>MNPRRNFKLKSRRQGLRRLGRADVKRRLSVEHLDQRRVLAAITGAVFHDADHSFRQEAGEMSLPNRVVYIDVNDNGAIDRGEQYAIADESGQFLFENVGDGNYPIRLFNGTQTQRQIFPVEATIPAASIDIANAIDFAFGSDSTSVVLTADAVEVVNFESASTQSVSVGSPLTKMQSLPDGTVLVIGGDSAWVVDPTTQTVTSVDLSQSTTPVVWSDVAIDANGRGILVEANDESAELRSIDSYDATAGFVVSTTSTSVPSDTVVLASATGPRSVLAWAGNDGLKLSLWSNETASMITAAPIEISGASDLLDFDDASGLLLLREDSGGVSVLDVNADFASLHSFPDATGPVALDGARDLLLTVSPVGEVLRLIDLRNGELIADLAVDLSSIGQVSSLATRDKPDSVTLLGSAGIIEISLKRPDAHRVKVEQNQDVQSILFAVAIDGSENTTPTYDSMPVLTVLEDATLTRSAPGALDGVVDADGDQVILLQQSEAANGDAEIAVDGSVIYTPDPDFNGDEPITVILTDGVNISDPIDIDIWVTPVPDPPSEIVPDVEAVPENIDVGQVIGDIFVIDVDGLDQHEIQIEDPRFIVQDGVIIFIGSSGGQGLDFESEPVIQLTITATDTETGDIIEEHVTLTVQDVNEPITAITPTDAWVHENSAGESITQLVVHDEDTQQAHRLEVDDDRFVVDGDELRLADGVSLDFEEEAEIDLNVTATEVDTGNSYTEKIKVHVIDVPEQPTTLELSGNSVMELEAGAIVGDVTVDGKSVSGRYDLSVDDSRFEIAGSTLKLLDDQLVKRSTQSEIEVTITAEDSEGVFTALSETFILTVLENETPFHNDDNPFDVNNIGGVTAADALMIINYLNEFGPGPVGHGDPLYGYDVNGDGYITAIDALLILNELNRQSIGTVAGEKEDTRADGEQIVENQPSDQMTDRNRDQLTDPTPDPDPIPPSPNKSKGTFAAVPQMGTQNRSVATESLGERVGSDSAAEIDEAIRLLTHRV</sequence>